<accession>A0A4Q7V0I8</accession>
<proteinExistence type="inferred from homology"/>
<evidence type="ECO:0000256" key="3">
    <source>
        <dbReference type="ARBA" id="ARBA00022603"/>
    </source>
</evidence>
<dbReference type="RefSeq" id="WP_130290373.1">
    <property type="nucleotide sequence ID" value="NZ_SHKL01000001.1"/>
</dbReference>
<keyword evidence="5 6" id="KW-0949">S-adenosyl-L-methionine</keyword>
<evidence type="ECO:0000256" key="5">
    <source>
        <dbReference type="ARBA" id="ARBA00022691"/>
    </source>
</evidence>
<keyword evidence="4 7" id="KW-0808">Transferase</keyword>
<dbReference type="AlphaFoldDB" id="A0A4Q7V0I8"/>
<dbReference type="GO" id="GO:0032259">
    <property type="term" value="P:methylation"/>
    <property type="evidence" value="ECO:0007669"/>
    <property type="project" value="UniProtKB-KW"/>
</dbReference>
<dbReference type="InterPro" id="IPR011610">
    <property type="entry name" value="SAM_mthyl_Trfase_ML2640-like"/>
</dbReference>
<evidence type="ECO:0000256" key="4">
    <source>
        <dbReference type="ARBA" id="ARBA00022679"/>
    </source>
</evidence>
<keyword evidence="8" id="KW-1185">Reference proteome</keyword>
<sequence>MTSPTTGHTPTGGNSVAGPWNITTSVGLTALAVSAARAVENTRDDALVHDRYATDFVHAANPSHPLPTTTAEVDSEAWVSMVDFMAVRSRALDDLLLDATRSGIDQVVVLAAGLDVRAQRLDWPAGTTVFEIDQDQVLDFKQQVLDADGATPSCTRRAVPCDLRDDWPAALADAGFDHAKPTVWLAEGLLPYLPAQAEADLFAAADKLSAPGSRMAVEALGLDVADRFLDSPEVAQMGASMGCDMRELWNTERRTDAPDELQGLGWTVSHRTLGELASSFDRTLGGSLRDIMAANRIIDARR</sequence>
<evidence type="ECO:0000256" key="1">
    <source>
        <dbReference type="ARBA" id="ARBA00003907"/>
    </source>
</evidence>
<dbReference type="NCBIfam" id="TIGR00027">
    <property type="entry name" value="mthyl_TIGR00027"/>
    <property type="match status" value="1"/>
</dbReference>
<dbReference type="PANTHER" id="PTHR43619:SF2">
    <property type="entry name" value="S-ADENOSYL-L-METHIONINE-DEPENDENT METHYLTRANSFERASES SUPERFAMILY PROTEIN"/>
    <property type="match status" value="1"/>
</dbReference>
<gene>
    <name evidence="7" type="ORF">EV383_2887</name>
</gene>
<dbReference type="InterPro" id="IPR007213">
    <property type="entry name" value="Ppm1/Ppm2/Tcmp"/>
</dbReference>
<name>A0A4Q7V0I8_PSEST</name>
<protein>
    <recommendedName>
        <fullName evidence="6">S-adenosyl-L-methionine-dependent methyltransferase</fullName>
        <ecNumber evidence="6">2.1.1.-</ecNumber>
    </recommendedName>
</protein>
<dbReference type="InterPro" id="IPR029063">
    <property type="entry name" value="SAM-dependent_MTases_sf"/>
</dbReference>
<dbReference type="Proteomes" id="UP000291591">
    <property type="component" value="Unassembled WGS sequence"/>
</dbReference>
<dbReference type="EC" id="2.1.1.-" evidence="6"/>
<comment type="similarity">
    <text evidence="2 6">Belongs to the UPF0677 family.</text>
</comment>
<dbReference type="EMBL" id="SHKL01000001">
    <property type="protein sequence ID" value="RZT85999.1"/>
    <property type="molecule type" value="Genomic_DNA"/>
</dbReference>
<comment type="function">
    <text evidence="1 6">Exhibits S-adenosyl-L-methionine-dependent methyltransferase activity.</text>
</comment>
<evidence type="ECO:0000256" key="6">
    <source>
        <dbReference type="RuleBase" id="RU362030"/>
    </source>
</evidence>
<dbReference type="PANTHER" id="PTHR43619">
    <property type="entry name" value="S-ADENOSYL-L-METHIONINE-DEPENDENT METHYLTRANSFERASE YKTD-RELATED"/>
    <property type="match status" value="1"/>
</dbReference>
<dbReference type="OrthoDB" id="9806164at2"/>
<evidence type="ECO:0000313" key="7">
    <source>
        <dbReference type="EMBL" id="RZT85999.1"/>
    </source>
</evidence>
<organism evidence="7 8">
    <name type="scientific">Pseudonocardia sediminis</name>
    <dbReference type="NCBI Taxonomy" id="1397368"/>
    <lineage>
        <taxon>Bacteria</taxon>
        <taxon>Bacillati</taxon>
        <taxon>Actinomycetota</taxon>
        <taxon>Actinomycetes</taxon>
        <taxon>Pseudonocardiales</taxon>
        <taxon>Pseudonocardiaceae</taxon>
        <taxon>Pseudonocardia</taxon>
    </lineage>
</organism>
<dbReference type="Pfam" id="PF04072">
    <property type="entry name" value="LCM"/>
    <property type="match status" value="1"/>
</dbReference>
<reference evidence="7 8" key="1">
    <citation type="submission" date="2019-02" db="EMBL/GenBank/DDBJ databases">
        <title>Sequencing the genomes of 1000 actinobacteria strains.</title>
        <authorList>
            <person name="Klenk H.-P."/>
        </authorList>
    </citation>
    <scope>NUCLEOTIDE SEQUENCE [LARGE SCALE GENOMIC DNA]</scope>
    <source>
        <strain evidence="7 8">DSM 45779</strain>
    </source>
</reference>
<dbReference type="GO" id="GO:0008168">
    <property type="term" value="F:methyltransferase activity"/>
    <property type="evidence" value="ECO:0007669"/>
    <property type="project" value="UniProtKB-UniRule"/>
</dbReference>
<evidence type="ECO:0000256" key="2">
    <source>
        <dbReference type="ARBA" id="ARBA00008138"/>
    </source>
</evidence>
<keyword evidence="3 6" id="KW-0489">Methyltransferase</keyword>
<dbReference type="SUPFAM" id="SSF53335">
    <property type="entry name" value="S-adenosyl-L-methionine-dependent methyltransferases"/>
    <property type="match status" value="1"/>
</dbReference>
<dbReference type="Gene3D" id="3.40.50.150">
    <property type="entry name" value="Vaccinia Virus protein VP39"/>
    <property type="match status" value="1"/>
</dbReference>
<evidence type="ECO:0000313" key="8">
    <source>
        <dbReference type="Proteomes" id="UP000291591"/>
    </source>
</evidence>
<comment type="caution">
    <text evidence="7">The sequence shown here is derived from an EMBL/GenBank/DDBJ whole genome shotgun (WGS) entry which is preliminary data.</text>
</comment>